<accession>A0ACC3AVY6</accession>
<gene>
    <name evidence="1" type="ORF">N8T08_008494</name>
</gene>
<protein>
    <submittedName>
        <fullName evidence="1">Uncharacterized protein</fullName>
    </submittedName>
</protein>
<proteinExistence type="predicted"/>
<dbReference type="EMBL" id="JAOPJF010000059">
    <property type="protein sequence ID" value="KAK1141829.1"/>
    <property type="molecule type" value="Genomic_DNA"/>
</dbReference>
<evidence type="ECO:0000313" key="2">
    <source>
        <dbReference type="Proteomes" id="UP001177260"/>
    </source>
</evidence>
<organism evidence="1 2">
    <name type="scientific">Aspergillus melleus</name>
    <dbReference type="NCBI Taxonomy" id="138277"/>
    <lineage>
        <taxon>Eukaryota</taxon>
        <taxon>Fungi</taxon>
        <taxon>Dikarya</taxon>
        <taxon>Ascomycota</taxon>
        <taxon>Pezizomycotina</taxon>
        <taxon>Eurotiomycetes</taxon>
        <taxon>Eurotiomycetidae</taxon>
        <taxon>Eurotiales</taxon>
        <taxon>Aspergillaceae</taxon>
        <taxon>Aspergillus</taxon>
        <taxon>Aspergillus subgen. Circumdati</taxon>
    </lineage>
</organism>
<keyword evidence="2" id="KW-1185">Reference proteome</keyword>
<dbReference type="Proteomes" id="UP001177260">
    <property type="component" value="Unassembled WGS sequence"/>
</dbReference>
<sequence length="1274" mass="139908">MGVIKQTIALFTLLSKVVASPAQQVSSISDIPSTPSYLTPAIDTAKWNAATEQANALIERMNLTEKSIIVTGNLGVGCIGNVRPIERIGFTGMCLLDGPTAVHTGDLASVFPAGITTAASWDKDFFYRRGFALGTEFRGKGANVFLGPVAGPLGRTPLGGRNWEGFSPDPYLTGIAMDLTIRGNQDAGVQVSAKHYVGNEQETQRSNSVIGGTPVEGISSNIDDRTMHELYVWPFAHAVRAGASSVMCSYNRLNFTYACENPRALNEILKQELGFEGYVVSDWFATHSGAKAITAGLDMNMPGPIDQTDFSRSYFGNNVTAAVRDGSVSESRLNDMVRRILTPYFYLGQDKEYPSVDPSTSAVMAKTYNAYWPINPQGIDVRGDHAKFIRQKAAEATVLLKNTNSILPLKAPVPSVIGVFGNDAADLTQGLVYDGPQSEYPDFGYDIGTLVIGGGSGGGRNSYIVSPLEAIKARAREYNVRVQYITDNAVLARNDFSGIYPNPEVCLVFLKTWAREGVDRLSFEADYNSTEVVNNVAGQCNETVVIMHSGGINTMPWADNPNVTAILVAHYPGQETGNSIADVIFGDTNPSGRLPYTIAKKEEDYNTGLLNLTGPSRTDSSAWKVDFEEGLFIDYRSFDEKDIEPLYEFGYGLSYTTFALPKKASLSKKKLKIPQLPPKSTHNAPGGNSALWKEVISATTSVKNTGSVSGATVVQLYLAFPQDSVPAGTPKRVLRGFEKVSLRPGESKEVRFPLTRRDLSYWDVVAQEWRVPRDCAKLEVPLDYTNPESGKTIELQLVRVNATKQPTKGSIIFNPGGPGSSGVEEVATKGPLYREVFGGHYNVIGFDPRGTGKTLPFACNFHTAKANNTKQPRGLINTTLPQSDLWGLLNSKAWGDGGWFADACYESQKETGRYLSTTFTARDLLRIVDALNEDGKLRFWGRSYSTTLGQTFAAMFPDRIGRMLLDSVQDARDYHSGQWLDATRGTHIPLLNFFTECIKGGPSLCPFANFSGPKTTPGDLMTEISNVFQELVDNPVYLHEDYHSPFLQPWWRPGPRPLLPELKYYFFNYLYQPASFPLLVYTASAAFARNWTSWTSPTPEIPTPPKYNEGAQAFHGIACSEITIRAKSPNDLYSLVQAELEAGDFSDAFMPQLWPCYQWKIDAVERFQGDFRNINTSYPVMFVNGAYDPITPLSGAWRAASAFKDSRLLVHKGHGHGVMNHPSECTIKAIGDYFANGTLPEQGTVCDPIQPAYKLWENAQKELEEQLTSANITV</sequence>
<reference evidence="1 2" key="1">
    <citation type="journal article" date="2023" name="ACS Omega">
        <title>Identification of the Neoaspergillic Acid Biosynthesis Gene Cluster by Establishing an In Vitro CRISPR-Ribonucleoprotein Genetic System in Aspergillus melleus.</title>
        <authorList>
            <person name="Yuan B."/>
            <person name="Grau M.F."/>
            <person name="Murata R.M."/>
            <person name="Torok T."/>
            <person name="Venkateswaran K."/>
            <person name="Stajich J.E."/>
            <person name="Wang C.C.C."/>
        </authorList>
    </citation>
    <scope>NUCLEOTIDE SEQUENCE [LARGE SCALE GENOMIC DNA]</scope>
    <source>
        <strain evidence="1 2">IMV 1140</strain>
    </source>
</reference>
<evidence type="ECO:0000313" key="1">
    <source>
        <dbReference type="EMBL" id="KAK1141829.1"/>
    </source>
</evidence>
<comment type="caution">
    <text evidence="1">The sequence shown here is derived from an EMBL/GenBank/DDBJ whole genome shotgun (WGS) entry which is preliminary data.</text>
</comment>
<name>A0ACC3AVY6_9EURO</name>